<protein>
    <submittedName>
        <fullName evidence="2">Protein LSM12</fullName>
    </submittedName>
</protein>
<dbReference type="PROSITE" id="PS52001">
    <property type="entry name" value="AD"/>
    <property type="match status" value="1"/>
</dbReference>
<accession>A0ABX6F006</accession>
<reference evidence="2 3" key="1">
    <citation type="submission" date="2016-03" db="EMBL/GenBank/DDBJ databases">
        <title>How can Kluyveromyces marxianus grow so fast - potential evolutionary course in Saccharomyces Complex revealed by comparative genomics.</title>
        <authorList>
            <person name="Mo W."/>
            <person name="Lu W."/>
            <person name="Yang X."/>
            <person name="Qi J."/>
            <person name="Lv H."/>
        </authorList>
    </citation>
    <scope>NUCLEOTIDE SEQUENCE [LARGE SCALE GENOMIC DNA]</scope>
    <source>
        <strain evidence="2 3">FIM1</strain>
    </source>
</reference>
<dbReference type="InterPro" id="IPR048478">
    <property type="entry name" value="LSM12_LSM"/>
</dbReference>
<dbReference type="PIRSF" id="PIRSF007783">
    <property type="entry name" value="UCP007783_YHR121w"/>
    <property type="match status" value="1"/>
</dbReference>
<dbReference type="SMART" id="SM00995">
    <property type="entry name" value="AD"/>
    <property type="match status" value="1"/>
</dbReference>
<reference evidence="2 3" key="2">
    <citation type="submission" date="2019-11" db="EMBL/GenBank/DDBJ databases">
        <authorList>
            <person name="Lu H."/>
        </authorList>
    </citation>
    <scope>NUCLEOTIDE SEQUENCE [LARGE SCALE GENOMIC DNA]</scope>
    <source>
        <strain evidence="2 3">FIM1</strain>
    </source>
</reference>
<proteinExistence type="predicted"/>
<evidence type="ECO:0000259" key="1">
    <source>
        <dbReference type="PROSITE" id="PS52001"/>
    </source>
</evidence>
<feature type="domain" description="AD" evidence="1">
    <location>
        <begin position="81"/>
        <end position="179"/>
    </location>
</feature>
<organism evidence="2 3">
    <name type="scientific">Kluyveromyces marxianus</name>
    <name type="common">Yeast</name>
    <name type="synonym">Candida kefyr</name>
    <dbReference type="NCBI Taxonomy" id="4911"/>
    <lineage>
        <taxon>Eukaryota</taxon>
        <taxon>Fungi</taxon>
        <taxon>Dikarya</taxon>
        <taxon>Ascomycota</taxon>
        <taxon>Saccharomycotina</taxon>
        <taxon>Saccharomycetes</taxon>
        <taxon>Saccharomycetales</taxon>
        <taxon>Saccharomycetaceae</taxon>
        <taxon>Kluyveromyces</taxon>
    </lineage>
</organism>
<gene>
    <name evidence="2" type="primary">LSM12</name>
    <name evidence="2" type="ORF">FIM1_4036</name>
</gene>
<dbReference type="EMBL" id="CP015059">
    <property type="protein sequence ID" value="QGN17304.1"/>
    <property type="molecule type" value="Genomic_DNA"/>
</dbReference>
<dbReference type="InterPro" id="IPR019181">
    <property type="entry name" value="LSM12_ABD"/>
</dbReference>
<evidence type="ECO:0000313" key="2">
    <source>
        <dbReference type="EMBL" id="QGN17304.1"/>
    </source>
</evidence>
<dbReference type="InterPro" id="IPR047574">
    <property type="entry name" value="AD"/>
</dbReference>
<dbReference type="Pfam" id="PF21166">
    <property type="entry name" value="LSM12_LSM"/>
    <property type="match status" value="1"/>
</dbReference>
<sequence>MSISLENILGLKVKITNVLDNVTQGKVYSFNSSNNTITLIVSRKNKTHTFKIIKTSFIKHLELVGEKHNPSSFKKDQIKPSYVNIDRVQNRLHHSIEEAKSKEKLIGKNVTYEGQFIFDLINKTISDTRWKGKSIIVLDELEIAPPYQIKNVKPVPGKKDVKSKDLIEKIVHTAWNRLENERKGG</sequence>
<evidence type="ECO:0000313" key="3">
    <source>
        <dbReference type="Proteomes" id="UP000422736"/>
    </source>
</evidence>
<dbReference type="InterPro" id="IPR016521">
    <property type="entry name" value="RNA-processing_Lsm12"/>
</dbReference>
<dbReference type="PANTHER" id="PTHR13542">
    <property type="entry name" value="LSM12 HOMOLOG"/>
    <property type="match status" value="1"/>
</dbReference>
<dbReference type="Pfam" id="PF09793">
    <property type="entry name" value="AD"/>
    <property type="match status" value="1"/>
</dbReference>
<keyword evidence="3" id="KW-1185">Reference proteome</keyword>
<dbReference type="InterPro" id="IPR039683">
    <property type="entry name" value="Lsm12-like"/>
</dbReference>
<name>A0ABX6F006_KLUMA</name>
<dbReference type="Proteomes" id="UP000422736">
    <property type="component" value="Chromosome 6"/>
</dbReference>